<organism evidence="5 6">
    <name type="scientific">Lachnellula suecica</name>
    <dbReference type="NCBI Taxonomy" id="602035"/>
    <lineage>
        <taxon>Eukaryota</taxon>
        <taxon>Fungi</taxon>
        <taxon>Dikarya</taxon>
        <taxon>Ascomycota</taxon>
        <taxon>Pezizomycotina</taxon>
        <taxon>Leotiomycetes</taxon>
        <taxon>Helotiales</taxon>
        <taxon>Lachnaceae</taxon>
        <taxon>Lachnellula</taxon>
    </lineage>
</organism>
<dbReference type="EMBL" id="QGMK01001762">
    <property type="protein sequence ID" value="TVY64301.1"/>
    <property type="molecule type" value="Genomic_DNA"/>
</dbReference>
<keyword evidence="3" id="KW-1133">Transmembrane helix</keyword>
<dbReference type="InterPro" id="IPR036291">
    <property type="entry name" value="NAD(P)-bd_dom_sf"/>
</dbReference>
<dbReference type="PANTHER" id="PTHR43245">
    <property type="entry name" value="BIFUNCTIONAL POLYMYXIN RESISTANCE PROTEIN ARNA"/>
    <property type="match status" value="1"/>
</dbReference>
<dbReference type="Pfam" id="PF01073">
    <property type="entry name" value="3Beta_HSD"/>
    <property type="match status" value="1"/>
</dbReference>
<dbReference type="OrthoDB" id="10058185at2759"/>
<dbReference type="Proteomes" id="UP000469558">
    <property type="component" value="Unassembled WGS sequence"/>
</dbReference>
<proteinExistence type="inferred from homology"/>
<evidence type="ECO:0000256" key="2">
    <source>
        <dbReference type="ARBA" id="ARBA00023002"/>
    </source>
</evidence>
<evidence type="ECO:0000256" key="1">
    <source>
        <dbReference type="ARBA" id="ARBA00009219"/>
    </source>
</evidence>
<keyword evidence="3" id="KW-0472">Membrane</keyword>
<dbReference type="InterPro" id="IPR050177">
    <property type="entry name" value="Lipid_A_modif_metabolic_enz"/>
</dbReference>
<feature type="transmembrane region" description="Helical" evidence="3">
    <location>
        <begin position="293"/>
        <end position="312"/>
    </location>
</feature>
<evidence type="ECO:0000259" key="4">
    <source>
        <dbReference type="Pfam" id="PF01073"/>
    </source>
</evidence>
<dbReference type="SUPFAM" id="SSF51735">
    <property type="entry name" value="NAD(P)-binding Rossmann-fold domains"/>
    <property type="match status" value="1"/>
</dbReference>
<dbReference type="Gene3D" id="3.40.50.720">
    <property type="entry name" value="NAD(P)-binding Rossmann-like Domain"/>
    <property type="match status" value="1"/>
</dbReference>
<comment type="similarity">
    <text evidence="1">Belongs to the 3-beta-HSD family.</text>
</comment>
<gene>
    <name evidence="5" type="primary">ERG26_0</name>
    <name evidence="5" type="ORF">LSUE1_G006818</name>
</gene>
<sequence length="381" mass="42255">MSSESTVLIFGGCGFVGFHLVRHFVKTSTFTSVAVVSRSAANHDNHVDGATYHSGDLTDHDSIEQLLLKIKPTIIIHAASPSPVTGTPNEYEHVTIQGTKNLLKIAKRSKDVRALIYISSSALAKGPEHVNLDENHPLANTDPKSSAYARTKALADLMVLEANNPFPFSEPSVKETSWEGHLLTASLRFPIVYGTHDPTTIPGCLSALQKGQIAFQLGSGKNLWDFCSIENVCAAHSLLVQALLNPKRSPGAAKVDGEAFNIHDGSPHLFWEFARTVWKFAGHRPKNDKVTSLPAWFVLALASFLEWGYWIVTLRTKRPYNLGRQQVEYACFTHTYSIAKAKERLEFTPKQDFEGGLKEAVTWSLKQDHWDEKLKHVTLTN</sequence>
<dbReference type="InterPro" id="IPR002225">
    <property type="entry name" value="3Beta_OHSteriod_DH/Estase"/>
</dbReference>
<evidence type="ECO:0000313" key="5">
    <source>
        <dbReference type="EMBL" id="TVY64301.1"/>
    </source>
</evidence>
<name>A0A8T9BYB3_9HELO</name>
<keyword evidence="3" id="KW-0812">Transmembrane</keyword>
<comment type="caution">
    <text evidence="5">The sequence shown here is derived from an EMBL/GenBank/DDBJ whole genome shotgun (WGS) entry which is preliminary data.</text>
</comment>
<protein>
    <submittedName>
        <fullName evidence="5">Sterol-4-alpha-carboxylate 3-dehydrogenase</fullName>
    </submittedName>
</protein>
<dbReference type="GO" id="GO:0016616">
    <property type="term" value="F:oxidoreductase activity, acting on the CH-OH group of donors, NAD or NADP as acceptor"/>
    <property type="evidence" value="ECO:0007669"/>
    <property type="project" value="InterPro"/>
</dbReference>
<keyword evidence="6" id="KW-1185">Reference proteome</keyword>
<keyword evidence="2" id="KW-0560">Oxidoreductase</keyword>
<dbReference type="PANTHER" id="PTHR43245:SF51">
    <property type="entry name" value="SHORT CHAIN DEHYDROGENASE_REDUCTASE FAMILY 42E, MEMBER 2"/>
    <property type="match status" value="1"/>
</dbReference>
<dbReference type="AlphaFoldDB" id="A0A8T9BYB3"/>
<dbReference type="GO" id="GO:0006694">
    <property type="term" value="P:steroid biosynthetic process"/>
    <property type="evidence" value="ECO:0007669"/>
    <property type="project" value="InterPro"/>
</dbReference>
<reference evidence="5 6" key="1">
    <citation type="submission" date="2018-05" db="EMBL/GenBank/DDBJ databases">
        <title>Genome sequencing and assembly of the regulated plant pathogen Lachnellula willkommii and related sister species for the development of diagnostic species identification markers.</title>
        <authorList>
            <person name="Giroux E."/>
            <person name="Bilodeau G."/>
        </authorList>
    </citation>
    <scope>NUCLEOTIDE SEQUENCE [LARGE SCALE GENOMIC DNA]</scope>
    <source>
        <strain evidence="5 6">CBS 268.59</strain>
    </source>
</reference>
<evidence type="ECO:0000313" key="6">
    <source>
        <dbReference type="Proteomes" id="UP000469558"/>
    </source>
</evidence>
<evidence type="ECO:0000256" key="3">
    <source>
        <dbReference type="SAM" id="Phobius"/>
    </source>
</evidence>
<accession>A0A8T9BYB3</accession>
<feature type="domain" description="3-beta hydroxysteroid dehydrogenase/isomerase" evidence="4">
    <location>
        <begin position="8"/>
        <end position="287"/>
    </location>
</feature>